<keyword evidence="2" id="KW-1278">Translocase</keyword>
<comment type="subcellular location">
    <subcellularLocation>
        <location evidence="2">Cell membrane</location>
        <topology evidence="2">Peripheral membrane protein</topology>
        <orientation evidence="2">Cytoplasmic side</orientation>
    </subcellularLocation>
</comment>
<dbReference type="GO" id="GO:0050136">
    <property type="term" value="F:NADH dehydrogenase (quinone) (non-electrogenic) activity"/>
    <property type="evidence" value="ECO:0007669"/>
    <property type="project" value="UniProtKB-UniRule"/>
</dbReference>
<dbReference type="RefSeq" id="WP_013189071.1">
    <property type="nucleotide sequence ID" value="NZ_CP068112.1"/>
</dbReference>
<keyword evidence="5" id="KW-0560">Oxidoreductase</keyword>
<keyword evidence="2" id="KW-0813">Transport</keyword>
<reference evidence="5 6" key="1">
    <citation type="submission" date="2018-06" db="EMBL/GenBank/DDBJ databases">
        <authorList>
            <consortium name="Pathogen Informatics"/>
            <person name="Doyle S."/>
        </authorList>
    </citation>
    <scope>NUCLEOTIDE SEQUENCE [LARGE SCALE GENOMIC DNA]</scope>
    <source>
        <strain evidence="5 6">NCTC11820</strain>
    </source>
</reference>
<comment type="function">
    <text evidence="2">NDH-1 shuttles electrons from NADH, via FMN and iron-sulfur (Fe-S) centers, to quinones in the respiratory chain. The immediate electron acceptor for the enzyme in this species is believed to be a menaquinone. Couples the redox reaction to proton translocation (for every two electrons transferred, four hydrogen ions are translocated across the cytoplasmic membrane), and thus conserves the redox energy in a proton gradient.</text>
</comment>
<sequence length="457" mass="50508">MSTETINPEAKTQHVHAAAGASDSVAGMPEFSVHDGEWSAMSADLESAHNDRIAVNLGPVHPSTHGVLRVIVELEGETVKDCRLGTGYLHTGIEKSMEYRTYNQGVAYCSRMDYVAPFFSEVAWCLAVEKALGVTDQVPRRASEIRVLLMELNRIASHLVAVGTGANELGATTMLTTGFRGREEILRIFEHITGLRMNNTYMRPGGVSNDLLDDTIDMIREKLPLVKRDIGEMQDLIMANPIFIGRMKNVGWLPLSTMMALSLTGPCLRAGGLPLDMRKLQPYCGYEAYTFDVPTRDHSDCYTRTEVRFEEMYQSLRIVYQVLDRLEQSEGEPVMIADPKFAYPSKLTIGADGQGQDPEHVSHILGHSMEELIHHFKLVTEGFRIPPGQVYAQVEHAKGIQGVHLVTDGGTHPYRAHFRDPSYANLQSASMMCEGGLISDLVVSIGSIDPVFGGVDR</sequence>
<dbReference type="GO" id="GO:0051287">
    <property type="term" value="F:NAD binding"/>
    <property type="evidence" value="ECO:0007669"/>
    <property type="project" value="InterPro"/>
</dbReference>
<evidence type="ECO:0000313" key="6">
    <source>
        <dbReference type="Proteomes" id="UP000250245"/>
    </source>
</evidence>
<dbReference type="InterPro" id="IPR001135">
    <property type="entry name" value="NADH_Q_OxRdtase_suD"/>
</dbReference>
<dbReference type="GeneID" id="55565128"/>
<keyword evidence="2" id="KW-1003">Cell membrane</keyword>
<keyword evidence="2" id="KW-0520">NAD</keyword>
<accession>A0A2X2YRG5</accession>
<dbReference type="Gene3D" id="1.10.645.10">
    <property type="entry name" value="Cytochrome-c3 Hydrogenase, chain B"/>
    <property type="match status" value="1"/>
</dbReference>
<dbReference type="Proteomes" id="UP000250245">
    <property type="component" value="Unassembled WGS sequence"/>
</dbReference>
<dbReference type="InterPro" id="IPR022885">
    <property type="entry name" value="NDH1_su_D/H"/>
</dbReference>
<proteinExistence type="inferred from homology"/>
<dbReference type="SUPFAM" id="SSF56762">
    <property type="entry name" value="HydB/Nqo4-like"/>
    <property type="match status" value="1"/>
</dbReference>
<organism evidence="5 6">
    <name type="scientific">Mobiluncus curtisii</name>
    <dbReference type="NCBI Taxonomy" id="2051"/>
    <lineage>
        <taxon>Bacteria</taxon>
        <taxon>Bacillati</taxon>
        <taxon>Actinomycetota</taxon>
        <taxon>Actinomycetes</taxon>
        <taxon>Actinomycetales</taxon>
        <taxon>Actinomycetaceae</taxon>
        <taxon>Mobiluncus</taxon>
    </lineage>
</organism>
<keyword evidence="1 2" id="KW-0874">Quinone</keyword>
<dbReference type="GO" id="GO:0005886">
    <property type="term" value="C:plasma membrane"/>
    <property type="evidence" value="ECO:0007669"/>
    <property type="project" value="UniProtKB-SubCell"/>
</dbReference>
<dbReference type="NCBIfam" id="TIGR01962">
    <property type="entry name" value="NuoD"/>
    <property type="match status" value="1"/>
</dbReference>
<comment type="catalytic activity">
    <reaction evidence="2">
        <text>a quinone + NADH + 5 H(+)(in) = a quinol + NAD(+) + 4 H(+)(out)</text>
        <dbReference type="Rhea" id="RHEA:57888"/>
        <dbReference type="ChEBI" id="CHEBI:15378"/>
        <dbReference type="ChEBI" id="CHEBI:24646"/>
        <dbReference type="ChEBI" id="CHEBI:57540"/>
        <dbReference type="ChEBI" id="CHEBI:57945"/>
        <dbReference type="ChEBI" id="CHEBI:132124"/>
    </reaction>
</comment>
<comment type="subunit">
    <text evidence="2">NDH-1 is composed of 14 different subunits. Subunits NuoB, C, D, E, F, and G constitute the peripheral sector of the complex.</text>
</comment>
<dbReference type="AlphaFoldDB" id="A0A2X2YRG5"/>
<dbReference type="HAMAP" id="MF_01358">
    <property type="entry name" value="NDH1_NuoD"/>
    <property type="match status" value="1"/>
</dbReference>
<evidence type="ECO:0000313" key="5">
    <source>
        <dbReference type="EMBL" id="SQB65531.1"/>
    </source>
</evidence>
<evidence type="ECO:0000256" key="2">
    <source>
        <dbReference type="HAMAP-Rule" id="MF_01358"/>
    </source>
</evidence>
<evidence type="ECO:0000256" key="1">
    <source>
        <dbReference type="ARBA" id="ARBA00022719"/>
    </source>
</evidence>
<feature type="region of interest" description="Disordered" evidence="3">
    <location>
        <begin position="1"/>
        <end position="21"/>
    </location>
</feature>
<protein>
    <recommendedName>
        <fullName evidence="2">NADH-quinone oxidoreductase subunit D</fullName>
        <ecNumber evidence="2">7.1.1.-</ecNumber>
    </recommendedName>
    <alternativeName>
        <fullName evidence="2">NADH dehydrogenase I subunit D</fullName>
    </alternativeName>
    <alternativeName>
        <fullName evidence="2">NDH-1 subunit D</fullName>
    </alternativeName>
</protein>
<feature type="domain" description="NADH-quinone oxidoreductase subunit D" evidence="4">
    <location>
        <begin position="169"/>
        <end position="457"/>
    </location>
</feature>
<dbReference type="PANTHER" id="PTHR11993:SF10">
    <property type="entry name" value="NADH DEHYDROGENASE [UBIQUINONE] IRON-SULFUR PROTEIN 2, MITOCHONDRIAL"/>
    <property type="match status" value="1"/>
</dbReference>
<evidence type="ECO:0000259" key="4">
    <source>
        <dbReference type="Pfam" id="PF00346"/>
    </source>
</evidence>
<evidence type="ECO:0000256" key="3">
    <source>
        <dbReference type="SAM" id="MobiDB-lite"/>
    </source>
</evidence>
<dbReference type="PANTHER" id="PTHR11993">
    <property type="entry name" value="NADH-UBIQUINONE OXIDOREDUCTASE 49 KDA SUBUNIT"/>
    <property type="match status" value="1"/>
</dbReference>
<dbReference type="NCBIfam" id="NF004739">
    <property type="entry name" value="PRK06075.1"/>
    <property type="match status" value="1"/>
</dbReference>
<dbReference type="OMA" id="TRMDYLT"/>
<dbReference type="GO" id="GO:0048038">
    <property type="term" value="F:quinone binding"/>
    <property type="evidence" value="ECO:0007669"/>
    <property type="project" value="UniProtKB-KW"/>
</dbReference>
<comment type="similarity">
    <text evidence="2">Belongs to the complex I 49 kDa subunit family.</text>
</comment>
<gene>
    <name evidence="5" type="primary">nqo4_1</name>
    <name evidence="2" type="synonym">nuoD</name>
    <name evidence="5" type="ORF">NCTC11820_01599</name>
</gene>
<keyword evidence="2" id="KW-0472">Membrane</keyword>
<dbReference type="Pfam" id="PF00346">
    <property type="entry name" value="Complex1_49kDa"/>
    <property type="match status" value="1"/>
</dbReference>
<dbReference type="EMBL" id="UASJ01000001">
    <property type="protein sequence ID" value="SQB65531.1"/>
    <property type="molecule type" value="Genomic_DNA"/>
</dbReference>
<dbReference type="InterPro" id="IPR029014">
    <property type="entry name" value="NiFe-Hase_large"/>
</dbReference>
<dbReference type="EC" id="7.1.1.-" evidence="2"/>
<name>A0A2X2YRG5_9ACTO</name>